<dbReference type="GO" id="GO:1990189">
    <property type="term" value="F:protein N-terminal-serine acetyltransferase activity"/>
    <property type="evidence" value="ECO:0007669"/>
    <property type="project" value="TreeGrafter"/>
</dbReference>
<proteinExistence type="predicted"/>
<dbReference type="EMBL" id="AP018907">
    <property type="protein sequence ID" value="BBF91625.1"/>
    <property type="molecule type" value="Genomic_DNA"/>
</dbReference>
<dbReference type="InterPro" id="IPR051908">
    <property type="entry name" value="Ribosomal_N-acetyltransferase"/>
</dbReference>
<keyword evidence="4" id="KW-1185">Reference proteome</keyword>
<dbReference type="PANTHER" id="PTHR43441:SF2">
    <property type="entry name" value="FAMILY ACETYLTRANSFERASE, PUTATIVE (AFU_ORTHOLOGUE AFUA_7G00850)-RELATED"/>
    <property type="match status" value="1"/>
</dbReference>
<keyword evidence="3" id="KW-0808">Transferase</keyword>
<organism evidence="3 4">
    <name type="scientific">Blastochloris tepida</name>
    <dbReference type="NCBI Taxonomy" id="2233851"/>
    <lineage>
        <taxon>Bacteria</taxon>
        <taxon>Pseudomonadati</taxon>
        <taxon>Pseudomonadota</taxon>
        <taxon>Alphaproteobacteria</taxon>
        <taxon>Hyphomicrobiales</taxon>
        <taxon>Blastochloridaceae</taxon>
        <taxon>Blastochloris</taxon>
    </lineage>
</organism>
<dbReference type="InterPro" id="IPR016181">
    <property type="entry name" value="Acyl_CoA_acyltransferase"/>
</dbReference>
<dbReference type="OrthoDB" id="5295305at2"/>
<evidence type="ECO:0000313" key="3">
    <source>
        <dbReference type="EMBL" id="BBF91625.1"/>
    </source>
</evidence>
<dbReference type="GO" id="GO:0008999">
    <property type="term" value="F:protein-N-terminal-alanine acetyltransferase activity"/>
    <property type="evidence" value="ECO:0007669"/>
    <property type="project" value="TreeGrafter"/>
</dbReference>
<dbReference type="FunFam" id="3.40.630.30:FF:000047">
    <property type="entry name" value="Acetyltransferase, GNAT family"/>
    <property type="match status" value="1"/>
</dbReference>
<protein>
    <submittedName>
        <fullName evidence="3">Acetyltransferase GCN5</fullName>
    </submittedName>
</protein>
<evidence type="ECO:0000256" key="1">
    <source>
        <dbReference type="SAM" id="MobiDB-lite"/>
    </source>
</evidence>
<feature type="domain" description="N-acetyltransferase" evidence="2">
    <location>
        <begin position="29"/>
        <end position="185"/>
    </location>
</feature>
<dbReference type="AlphaFoldDB" id="A0A348FWE2"/>
<dbReference type="SUPFAM" id="SSF55729">
    <property type="entry name" value="Acyl-CoA N-acyltransferases (Nat)"/>
    <property type="match status" value="1"/>
</dbReference>
<dbReference type="KEGG" id="blag:BLTE_03100"/>
<accession>A0A348FWE2</accession>
<dbReference type="RefSeq" id="WP_126396979.1">
    <property type="nucleotide sequence ID" value="NZ_AP018907.1"/>
</dbReference>
<evidence type="ECO:0000313" key="4">
    <source>
        <dbReference type="Proteomes" id="UP000266934"/>
    </source>
</evidence>
<dbReference type="Gene3D" id="3.40.630.30">
    <property type="match status" value="1"/>
</dbReference>
<feature type="region of interest" description="Disordered" evidence="1">
    <location>
        <begin position="1"/>
        <end position="21"/>
    </location>
</feature>
<reference evidence="3 4" key="1">
    <citation type="submission" date="2018-08" db="EMBL/GenBank/DDBJ databases">
        <title>Complete genome sequencing of Blastochloris tepida GI.</title>
        <authorList>
            <person name="Tsukatani Y."/>
            <person name="Mori H."/>
        </authorList>
    </citation>
    <scope>NUCLEOTIDE SEQUENCE [LARGE SCALE GENOMIC DNA]</scope>
    <source>
        <strain evidence="3 4">GI</strain>
    </source>
</reference>
<dbReference type="Pfam" id="PF13302">
    <property type="entry name" value="Acetyltransf_3"/>
    <property type="match status" value="1"/>
</dbReference>
<dbReference type="Proteomes" id="UP000266934">
    <property type="component" value="Chromosome"/>
</dbReference>
<dbReference type="PANTHER" id="PTHR43441">
    <property type="entry name" value="RIBOSOMAL-PROTEIN-SERINE ACETYLTRANSFERASE"/>
    <property type="match status" value="1"/>
</dbReference>
<evidence type="ECO:0000259" key="2">
    <source>
        <dbReference type="PROSITE" id="PS51186"/>
    </source>
</evidence>
<name>A0A348FWE2_9HYPH</name>
<sequence length="226" mass="25302">MVEGTGTRDLSDWAPRPMPDGRPLAGRFVRLERLDPARHGADLARTTAAPAALYDFLFEPPPADPAEVVGWVAQAAASLDPFFYAVVDQASGEAVGRLALMRIDAKNGVIEVGSILFGPRLQRTAGATEAIALIAGHVFDDLGYRRLEWKCNDRNLPSKQAALRFGFSYEGLFRQHMVVKGENRDTAWFAMLDQEWPRRKRAFAAWLDVANFDADGRQRRRLEEFR</sequence>
<dbReference type="PROSITE" id="PS51186">
    <property type="entry name" value="GNAT"/>
    <property type="match status" value="1"/>
</dbReference>
<gene>
    <name evidence="3" type="ORF">BLTE_03100</name>
</gene>
<dbReference type="InterPro" id="IPR000182">
    <property type="entry name" value="GNAT_dom"/>
</dbReference>